<evidence type="ECO:0000313" key="1">
    <source>
        <dbReference type="EMBL" id="RAW02366.1"/>
    </source>
</evidence>
<dbReference type="AlphaFoldDB" id="A0A364Y5U2"/>
<gene>
    <name evidence="1" type="ORF">DQQ10_07480</name>
</gene>
<proteinExistence type="predicted"/>
<organism evidence="1 2">
    <name type="scientific">Pseudochryseolinea flava</name>
    <dbReference type="NCBI Taxonomy" id="2059302"/>
    <lineage>
        <taxon>Bacteria</taxon>
        <taxon>Pseudomonadati</taxon>
        <taxon>Bacteroidota</taxon>
        <taxon>Cytophagia</taxon>
        <taxon>Cytophagales</taxon>
        <taxon>Fulvivirgaceae</taxon>
        <taxon>Pseudochryseolinea</taxon>
    </lineage>
</organism>
<accession>A0A364Y5U2</accession>
<evidence type="ECO:0000313" key="2">
    <source>
        <dbReference type="Proteomes" id="UP000251889"/>
    </source>
</evidence>
<keyword evidence="2" id="KW-1185">Reference proteome</keyword>
<dbReference type="Proteomes" id="UP000251889">
    <property type="component" value="Unassembled WGS sequence"/>
</dbReference>
<sequence length="183" mass="20481">MYILLPWELVSRNSINNLTAMTKLVFIFCLACVACNISQEKESLKLQRLDLGDISIEVPRAWRYTPVLGISAGFLEVQEGEKVSINYGPYCNNLHTDPSTHDINFALVDDKGAKIVRPKISGDGFTGIYFENIKNGNTTDFKLLIVGLNVSPDTEQSLLRAFKTLTFEQSEYVQPQPVSFIAD</sequence>
<comment type="caution">
    <text evidence="1">The sequence shown here is derived from an EMBL/GenBank/DDBJ whole genome shotgun (WGS) entry which is preliminary data.</text>
</comment>
<reference evidence="1 2" key="1">
    <citation type="submission" date="2018-06" db="EMBL/GenBank/DDBJ databases">
        <title>Chryseolinea flavus sp. nov., a member of the phylum Bacteroidetes isolated from soil.</title>
        <authorList>
            <person name="Li Y."/>
            <person name="Wang J."/>
        </authorList>
    </citation>
    <scope>NUCLEOTIDE SEQUENCE [LARGE SCALE GENOMIC DNA]</scope>
    <source>
        <strain evidence="1 2">SDU1-6</strain>
    </source>
</reference>
<dbReference type="EMBL" id="QMFY01000002">
    <property type="protein sequence ID" value="RAW02366.1"/>
    <property type="molecule type" value="Genomic_DNA"/>
</dbReference>
<protein>
    <submittedName>
        <fullName evidence="1">Uncharacterized protein</fullName>
    </submittedName>
</protein>
<name>A0A364Y5U2_9BACT</name>